<proteinExistence type="predicted"/>
<reference evidence="2" key="1">
    <citation type="journal article" date="2014" name="Int. J. Syst. Evol. Microbiol.">
        <title>Complete genome sequence of Corynebacterium casei LMG S-19264T (=DSM 44701T), isolated from a smear-ripened cheese.</title>
        <authorList>
            <consortium name="US DOE Joint Genome Institute (JGI-PGF)"/>
            <person name="Walter F."/>
            <person name="Albersmeier A."/>
            <person name="Kalinowski J."/>
            <person name="Ruckert C."/>
        </authorList>
    </citation>
    <scope>NUCLEOTIDE SEQUENCE</scope>
    <source>
        <strain evidence="2">JCM 14371</strain>
    </source>
</reference>
<dbReference type="InterPro" id="IPR024775">
    <property type="entry name" value="DinB-like"/>
</dbReference>
<dbReference type="EMBL" id="BMOE01000001">
    <property type="protein sequence ID" value="GGJ62147.1"/>
    <property type="molecule type" value="Genomic_DNA"/>
</dbReference>
<dbReference type="InterPro" id="IPR034660">
    <property type="entry name" value="DinB/YfiT-like"/>
</dbReference>
<dbReference type="Proteomes" id="UP000635726">
    <property type="component" value="Unassembled WGS sequence"/>
</dbReference>
<keyword evidence="3" id="KW-1185">Reference proteome</keyword>
<dbReference type="AlphaFoldDB" id="A0A917P544"/>
<name>A0A917P544_9DEIO</name>
<evidence type="ECO:0000313" key="3">
    <source>
        <dbReference type="Proteomes" id="UP000635726"/>
    </source>
</evidence>
<dbReference type="Gene3D" id="1.20.120.450">
    <property type="entry name" value="dinb family like domain"/>
    <property type="match status" value="1"/>
</dbReference>
<accession>A0A917P544</accession>
<feature type="domain" description="DinB-like" evidence="1">
    <location>
        <begin position="10"/>
        <end position="140"/>
    </location>
</feature>
<dbReference type="Pfam" id="PF12867">
    <property type="entry name" value="DinB_2"/>
    <property type="match status" value="1"/>
</dbReference>
<protein>
    <recommendedName>
        <fullName evidence="1">DinB-like domain-containing protein</fullName>
    </recommendedName>
</protein>
<sequence>MLAELRDLFVRDLERLTAQLEAYPSEASVWVVPDGVLNSGGTLVLHLVGNLSQFVGLELGGVPFVRDRAAEFARQDVPRAELLALLAGVREAVSGTLERLPESRLGEVSGTQLPGFPAGMTVGFFLVHLYGHLNWHLGQLDYHRRMTGTGQ</sequence>
<organism evidence="2 3">
    <name type="scientific">Deinococcus aquiradiocola</name>
    <dbReference type="NCBI Taxonomy" id="393059"/>
    <lineage>
        <taxon>Bacteria</taxon>
        <taxon>Thermotogati</taxon>
        <taxon>Deinococcota</taxon>
        <taxon>Deinococci</taxon>
        <taxon>Deinococcales</taxon>
        <taxon>Deinococcaceae</taxon>
        <taxon>Deinococcus</taxon>
    </lineage>
</organism>
<evidence type="ECO:0000259" key="1">
    <source>
        <dbReference type="Pfam" id="PF12867"/>
    </source>
</evidence>
<dbReference type="SUPFAM" id="SSF109854">
    <property type="entry name" value="DinB/YfiT-like putative metalloenzymes"/>
    <property type="match status" value="1"/>
</dbReference>
<comment type="caution">
    <text evidence="2">The sequence shown here is derived from an EMBL/GenBank/DDBJ whole genome shotgun (WGS) entry which is preliminary data.</text>
</comment>
<dbReference type="RefSeq" id="WP_188960407.1">
    <property type="nucleotide sequence ID" value="NZ_BMOE01000001.1"/>
</dbReference>
<gene>
    <name evidence="2" type="ORF">GCM10008939_02440</name>
</gene>
<reference evidence="2" key="2">
    <citation type="submission" date="2020-09" db="EMBL/GenBank/DDBJ databases">
        <authorList>
            <person name="Sun Q."/>
            <person name="Ohkuma M."/>
        </authorList>
    </citation>
    <scope>NUCLEOTIDE SEQUENCE</scope>
    <source>
        <strain evidence="2">JCM 14371</strain>
    </source>
</reference>
<evidence type="ECO:0000313" key="2">
    <source>
        <dbReference type="EMBL" id="GGJ62147.1"/>
    </source>
</evidence>